<keyword evidence="3" id="KW-0597">Phosphoprotein</keyword>
<dbReference type="NCBIfam" id="TIGR00229">
    <property type="entry name" value="sensory_box"/>
    <property type="match status" value="2"/>
</dbReference>
<dbReference type="FunFam" id="3.30.565.10:FF:000006">
    <property type="entry name" value="Sensor histidine kinase WalK"/>
    <property type="match status" value="1"/>
</dbReference>
<dbReference type="Gene3D" id="2.10.70.100">
    <property type="match status" value="1"/>
</dbReference>
<keyword evidence="4" id="KW-0808">Transferase</keyword>
<gene>
    <name evidence="8" type="ORF">AQPE_4744</name>
</gene>
<dbReference type="CDD" id="cd00075">
    <property type="entry name" value="HATPase"/>
    <property type="match status" value="1"/>
</dbReference>
<dbReference type="PANTHER" id="PTHR43304:SF1">
    <property type="entry name" value="PAC DOMAIN-CONTAINING PROTEIN"/>
    <property type="match status" value="1"/>
</dbReference>
<dbReference type="InterPro" id="IPR001610">
    <property type="entry name" value="PAC"/>
</dbReference>
<accession>A0A5K7SG17</accession>
<dbReference type="SUPFAM" id="SSF47384">
    <property type="entry name" value="Homodimeric domain of signal transducing histidine kinase"/>
    <property type="match status" value="1"/>
</dbReference>
<dbReference type="PROSITE" id="PS50113">
    <property type="entry name" value="PAC"/>
    <property type="match status" value="1"/>
</dbReference>
<dbReference type="SMART" id="SM00388">
    <property type="entry name" value="HisKA"/>
    <property type="match status" value="1"/>
</dbReference>
<sequence>MKKTESKSSISNIINEELNDPYEIIYAYPRDEEIHLKFLERAQINAHMARWFLDHEYNKLIWSDEIFETLELDARKYGASFSNYLEVVHPDDRQIKIRAQEELKTSRKPIEINYRLRFNDGRIKWINEICSSDFDIEGNPIRSYGTIQDITRYKLAEENFKQKEEQFASLIESYPSLIAIIQNNRFEFINQAGRQMLEEKSPLQVKGMRINKIIPPRSRKNYIKKNKSVTLGQIETTFEEKLLRTNGHEFDAEIKLIRTTHNGFPAVQMIINDITSRKKAEETVIVGEERFQKLVVNLSEKENKLKELIETKNKFFSIIAHDLRSPFNSIIEFLDILLIQYEEFSDSERKNYLSLIEDDANRTLKLLDDLLEWSKVQTGTIPFQPKQQKLCPIINYVSENLESVLFLKQLKLNCAIPSEFEIFADTKMLTSIFRNLISNAIKYSNPQGIITISAHSLNNQTEIIIADNGIGMNSETKRKLFHINQKVSIPGTANEKGSGLGLILCNDFIEMHKGKIWVESEPGKGSKFFFSLPNEN</sequence>
<dbReference type="Pfam" id="PF13426">
    <property type="entry name" value="PAS_9"/>
    <property type="match status" value="1"/>
</dbReference>
<dbReference type="EC" id="2.7.13.3" evidence="2"/>
<dbReference type="InterPro" id="IPR004358">
    <property type="entry name" value="Sig_transdc_His_kin-like_C"/>
</dbReference>
<evidence type="ECO:0000256" key="2">
    <source>
        <dbReference type="ARBA" id="ARBA00012438"/>
    </source>
</evidence>
<evidence type="ECO:0000256" key="4">
    <source>
        <dbReference type="ARBA" id="ARBA00022679"/>
    </source>
</evidence>
<dbReference type="InterPro" id="IPR003661">
    <property type="entry name" value="HisK_dim/P_dom"/>
</dbReference>
<dbReference type="Pfam" id="PF08447">
    <property type="entry name" value="PAS_3"/>
    <property type="match status" value="1"/>
</dbReference>
<dbReference type="Pfam" id="PF02518">
    <property type="entry name" value="HATPase_c"/>
    <property type="match status" value="1"/>
</dbReference>
<feature type="domain" description="PAC" evidence="7">
    <location>
        <begin position="110"/>
        <end position="162"/>
    </location>
</feature>
<dbReference type="RefSeq" id="WP_318348692.1">
    <property type="nucleotide sequence ID" value="NZ_AP018694.1"/>
</dbReference>
<evidence type="ECO:0000259" key="6">
    <source>
        <dbReference type="PROSITE" id="PS50109"/>
    </source>
</evidence>
<dbReference type="Proteomes" id="UP001193389">
    <property type="component" value="Chromosome"/>
</dbReference>
<dbReference type="Gene3D" id="1.10.287.130">
    <property type="match status" value="1"/>
</dbReference>
<dbReference type="SMART" id="SM00086">
    <property type="entry name" value="PAC"/>
    <property type="match status" value="2"/>
</dbReference>
<dbReference type="InterPro" id="IPR003594">
    <property type="entry name" value="HATPase_dom"/>
</dbReference>
<organism evidence="8 9">
    <name type="scientific">Aquipluma nitroreducens</name>
    <dbReference type="NCBI Taxonomy" id="2010828"/>
    <lineage>
        <taxon>Bacteria</taxon>
        <taxon>Pseudomonadati</taxon>
        <taxon>Bacteroidota</taxon>
        <taxon>Bacteroidia</taxon>
        <taxon>Marinilabiliales</taxon>
        <taxon>Prolixibacteraceae</taxon>
        <taxon>Aquipluma</taxon>
    </lineage>
</organism>
<dbReference type="SMART" id="SM00387">
    <property type="entry name" value="HATPase_c"/>
    <property type="match status" value="1"/>
</dbReference>
<dbReference type="PANTHER" id="PTHR43304">
    <property type="entry name" value="PHYTOCHROME-LIKE PROTEIN CPH1"/>
    <property type="match status" value="1"/>
</dbReference>
<dbReference type="AlphaFoldDB" id="A0A5K7SG17"/>
<name>A0A5K7SG17_9BACT</name>
<dbReference type="InterPro" id="IPR013655">
    <property type="entry name" value="PAS_fold_3"/>
</dbReference>
<proteinExistence type="predicted"/>
<dbReference type="KEGG" id="anf:AQPE_4744"/>
<dbReference type="InterPro" id="IPR000014">
    <property type="entry name" value="PAS"/>
</dbReference>
<dbReference type="PRINTS" id="PR00344">
    <property type="entry name" value="BCTRLSENSOR"/>
</dbReference>
<dbReference type="Pfam" id="PF00512">
    <property type="entry name" value="HisKA"/>
    <property type="match status" value="1"/>
</dbReference>
<dbReference type="Gene3D" id="3.30.565.10">
    <property type="entry name" value="Histidine kinase-like ATPase, C-terminal domain"/>
    <property type="match status" value="1"/>
</dbReference>
<dbReference type="InterPro" id="IPR052162">
    <property type="entry name" value="Sensor_kinase/Photoreceptor"/>
</dbReference>
<protein>
    <recommendedName>
        <fullName evidence="2">histidine kinase</fullName>
        <ecNumber evidence="2">2.7.13.3</ecNumber>
    </recommendedName>
</protein>
<dbReference type="SMART" id="SM00091">
    <property type="entry name" value="PAS"/>
    <property type="match status" value="2"/>
</dbReference>
<dbReference type="SUPFAM" id="SSF55785">
    <property type="entry name" value="PYP-like sensor domain (PAS domain)"/>
    <property type="match status" value="2"/>
</dbReference>
<evidence type="ECO:0000313" key="8">
    <source>
        <dbReference type="EMBL" id="BBE20550.1"/>
    </source>
</evidence>
<dbReference type="EMBL" id="AP018694">
    <property type="protein sequence ID" value="BBE20550.1"/>
    <property type="molecule type" value="Genomic_DNA"/>
</dbReference>
<dbReference type="Gene3D" id="3.30.450.20">
    <property type="entry name" value="PAS domain"/>
    <property type="match status" value="2"/>
</dbReference>
<dbReference type="CDD" id="cd00082">
    <property type="entry name" value="HisKA"/>
    <property type="match status" value="1"/>
</dbReference>
<dbReference type="InterPro" id="IPR036097">
    <property type="entry name" value="HisK_dim/P_sf"/>
</dbReference>
<dbReference type="SUPFAM" id="SSF55874">
    <property type="entry name" value="ATPase domain of HSP90 chaperone/DNA topoisomerase II/histidine kinase"/>
    <property type="match status" value="1"/>
</dbReference>
<reference evidence="8" key="1">
    <citation type="journal article" date="2020" name="Int. J. Syst. Evol. Microbiol.">
        <title>Aquipluma nitroreducens gen. nov. sp. nov., a novel facultatively anaerobic bacterium isolated from a freshwater lake.</title>
        <authorList>
            <person name="Watanabe M."/>
            <person name="Kojima H."/>
            <person name="Fukui M."/>
        </authorList>
    </citation>
    <scope>NUCLEOTIDE SEQUENCE</scope>
    <source>
        <strain evidence="8">MeG22</strain>
    </source>
</reference>
<keyword evidence="5" id="KW-0418">Kinase</keyword>
<dbReference type="PROSITE" id="PS50109">
    <property type="entry name" value="HIS_KIN"/>
    <property type="match status" value="1"/>
</dbReference>
<dbReference type="InterPro" id="IPR035965">
    <property type="entry name" value="PAS-like_dom_sf"/>
</dbReference>
<keyword evidence="9" id="KW-1185">Reference proteome</keyword>
<comment type="catalytic activity">
    <reaction evidence="1">
        <text>ATP + protein L-histidine = ADP + protein N-phospho-L-histidine.</text>
        <dbReference type="EC" id="2.7.13.3"/>
    </reaction>
</comment>
<dbReference type="InterPro" id="IPR005467">
    <property type="entry name" value="His_kinase_dom"/>
</dbReference>
<dbReference type="InterPro" id="IPR036890">
    <property type="entry name" value="HATPase_C_sf"/>
</dbReference>
<dbReference type="CDD" id="cd00130">
    <property type="entry name" value="PAS"/>
    <property type="match status" value="2"/>
</dbReference>
<feature type="domain" description="Histidine kinase" evidence="6">
    <location>
        <begin position="318"/>
        <end position="536"/>
    </location>
</feature>
<evidence type="ECO:0000256" key="3">
    <source>
        <dbReference type="ARBA" id="ARBA00022553"/>
    </source>
</evidence>
<evidence type="ECO:0000259" key="7">
    <source>
        <dbReference type="PROSITE" id="PS50113"/>
    </source>
</evidence>
<dbReference type="InterPro" id="IPR000700">
    <property type="entry name" value="PAS-assoc_C"/>
</dbReference>
<dbReference type="GO" id="GO:0000155">
    <property type="term" value="F:phosphorelay sensor kinase activity"/>
    <property type="evidence" value="ECO:0007669"/>
    <property type="project" value="InterPro"/>
</dbReference>
<evidence type="ECO:0000256" key="5">
    <source>
        <dbReference type="ARBA" id="ARBA00022777"/>
    </source>
</evidence>
<evidence type="ECO:0000313" key="9">
    <source>
        <dbReference type="Proteomes" id="UP001193389"/>
    </source>
</evidence>
<evidence type="ECO:0000256" key="1">
    <source>
        <dbReference type="ARBA" id="ARBA00000085"/>
    </source>
</evidence>